<dbReference type="PANTHER" id="PTHR43833">
    <property type="entry name" value="POTASSIUM CHANNEL PROTEIN 2-RELATED-RELATED"/>
    <property type="match status" value="1"/>
</dbReference>
<dbReference type="GO" id="GO:0006813">
    <property type="term" value="P:potassium ion transport"/>
    <property type="evidence" value="ECO:0007669"/>
    <property type="project" value="InterPro"/>
</dbReference>
<evidence type="ECO:0000259" key="1">
    <source>
        <dbReference type="PROSITE" id="PS51201"/>
    </source>
</evidence>
<dbReference type="Pfam" id="PF02080">
    <property type="entry name" value="TrkA_C"/>
    <property type="match status" value="1"/>
</dbReference>
<dbReference type="AlphaFoldDB" id="A0A398DTG8"/>
<dbReference type="OrthoDB" id="9776294at2"/>
<dbReference type="Gene3D" id="3.40.50.720">
    <property type="entry name" value="NAD(P)-binding Rossmann-like Domain"/>
    <property type="match status" value="1"/>
</dbReference>
<dbReference type="Proteomes" id="UP000266113">
    <property type="component" value="Unassembled WGS sequence"/>
</dbReference>
<gene>
    <name evidence="3" type="ORF">SMC1_01815</name>
</gene>
<dbReference type="PANTHER" id="PTHR43833:SF7">
    <property type="entry name" value="KTR SYSTEM POTASSIUM UPTAKE PROTEIN C"/>
    <property type="match status" value="1"/>
</dbReference>
<dbReference type="InterPro" id="IPR036291">
    <property type="entry name" value="NAD(P)-bd_dom_sf"/>
</dbReference>
<dbReference type="Pfam" id="PF02254">
    <property type="entry name" value="TrkA_N"/>
    <property type="match status" value="1"/>
</dbReference>
<organism evidence="3 4">
    <name type="scientific">Candidatus Cryosericum septentrionale</name>
    <dbReference type="NCBI Taxonomy" id="2290913"/>
    <lineage>
        <taxon>Bacteria</taxon>
        <taxon>Pseudomonadati</taxon>
        <taxon>Caldisericota/Cryosericota group</taxon>
        <taxon>Candidatus Cryosericota</taxon>
        <taxon>Candidatus Cryosericia</taxon>
        <taxon>Candidatus Cryosericales</taxon>
        <taxon>Candidatus Cryosericaceae</taxon>
        <taxon>Candidatus Cryosericum</taxon>
    </lineage>
</organism>
<dbReference type="RefSeq" id="WP_119085107.1">
    <property type="nucleotide sequence ID" value="NZ_QXIY01000005.1"/>
</dbReference>
<comment type="caution">
    <text evidence="3">The sequence shown here is derived from an EMBL/GenBank/DDBJ whole genome shotgun (WGS) entry which is preliminary data.</text>
</comment>
<reference evidence="3 4" key="1">
    <citation type="submission" date="2018-09" db="EMBL/GenBank/DDBJ databases">
        <title>Discovery and Ecogenomic Context for Candidatus Cryosericales, a Global Caldiserica Order Active in Thawing Permafrost.</title>
        <authorList>
            <person name="Martinez M.A."/>
            <person name="Woodcroft B.J."/>
            <person name="Ignacio Espinoza J.C."/>
            <person name="Zayed A."/>
            <person name="Singleton C.M."/>
            <person name="Boyd J."/>
            <person name="Li Y.-F."/>
            <person name="Purvine S."/>
            <person name="Maughan H."/>
            <person name="Hodgkins S.B."/>
            <person name="Anderson D."/>
            <person name="Sederholm M."/>
            <person name="Temperton B."/>
            <person name="Saleska S.R."/>
            <person name="Tyson G.W."/>
            <person name="Rich V.I."/>
        </authorList>
    </citation>
    <scope>NUCLEOTIDE SEQUENCE [LARGE SCALE GENOMIC DNA]</scope>
    <source>
        <strain evidence="3 4">SMC1</strain>
    </source>
</reference>
<dbReference type="EMBL" id="QXIY01000005">
    <property type="protein sequence ID" value="RIE17379.1"/>
    <property type="molecule type" value="Genomic_DNA"/>
</dbReference>
<feature type="domain" description="RCK N-terminal" evidence="1">
    <location>
        <begin position="2"/>
        <end position="119"/>
    </location>
</feature>
<keyword evidence="4" id="KW-1185">Reference proteome</keyword>
<dbReference type="SUPFAM" id="SSF51735">
    <property type="entry name" value="NAD(P)-binding Rossmann-fold domains"/>
    <property type="match status" value="1"/>
</dbReference>
<evidence type="ECO:0000313" key="4">
    <source>
        <dbReference type="Proteomes" id="UP000266113"/>
    </source>
</evidence>
<dbReference type="Gene3D" id="3.30.70.1450">
    <property type="entry name" value="Regulator of K+ conductance, C-terminal domain"/>
    <property type="match status" value="1"/>
</dbReference>
<dbReference type="InterPro" id="IPR003148">
    <property type="entry name" value="RCK_N"/>
</dbReference>
<feature type="domain" description="RCK C-terminal" evidence="2">
    <location>
        <begin position="135"/>
        <end position="219"/>
    </location>
</feature>
<sequence>MKPQIGVIGLGKFGRSCAIRLAQLGFDVLAIDETQSNVDSIKDDVAVAVVADSTNPAELEAAGITNCDTVVLTIGAEIEHSVLTAVVLKEMGIRHLVARASSDLHGRLLSRIGADQVVFPEHDMAIRLANRLSLSSLYDFLESSPDYDILEFPISHAAEGKTLRDLDYRTRFELNVVGIRRGGEILITLHSDDVLEPGDRLIILGSVANLHRFASQTRL</sequence>
<accession>A0A398DTG8</accession>
<dbReference type="InterPro" id="IPR050721">
    <property type="entry name" value="Trk_Ktr_HKT_K-transport"/>
</dbReference>
<dbReference type="GO" id="GO:0008324">
    <property type="term" value="F:monoatomic cation transmembrane transporter activity"/>
    <property type="evidence" value="ECO:0007669"/>
    <property type="project" value="InterPro"/>
</dbReference>
<dbReference type="InterPro" id="IPR006037">
    <property type="entry name" value="RCK_C"/>
</dbReference>
<dbReference type="PROSITE" id="PS51201">
    <property type="entry name" value="RCK_N"/>
    <property type="match status" value="1"/>
</dbReference>
<name>A0A398DTG8_9BACT</name>
<evidence type="ECO:0000259" key="2">
    <source>
        <dbReference type="PROSITE" id="PS51202"/>
    </source>
</evidence>
<dbReference type="InterPro" id="IPR036721">
    <property type="entry name" value="RCK_C_sf"/>
</dbReference>
<dbReference type="SUPFAM" id="SSF116726">
    <property type="entry name" value="TrkA C-terminal domain-like"/>
    <property type="match status" value="1"/>
</dbReference>
<protein>
    <submittedName>
        <fullName evidence="3">TrkA family potassium uptake protein</fullName>
    </submittedName>
</protein>
<evidence type="ECO:0000313" key="3">
    <source>
        <dbReference type="EMBL" id="RIE17379.1"/>
    </source>
</evidence>
<proteinExistence type="predicted"/>
<dbReference type="PROSITE" id="PS51202">
    <property type="entry name" value="RCK_C"/>
    <property type="match status" value="1"/>
</dbReference>